<evidence type="ECO:0000256" key="5">
    <source>
        <dbReference type="SAM" id="SignalP"/>
    </source>
</evidence>
<dbReference type="PRINTS" id="PR00690">
    <property type="entry name" value="ADHESNFAMILY"/>
</dbReference>
<organism evidence="6 7">
    <name type="scientific">Sulfurimonas crateris</name>
    <dbReference type="NCBI Taxonomy" id="2574727"/>
    <lineage>
        <taxon>Bacteria</taxon>
        <taxon>Pseudomonadati</taxon>
        <taxon>Campylobacterota</taxon>
        <taxon>Epsilonproteobacteria</taxon>
        <taxon>Campylobacterales</taxon>
        <taxon>Sulfurimonadaceae</taxon>
        <taxon>Sulfurimonas</taxon>
    </lineage>
</organism>
<dbReference type="PANTHER" id="PTHR42953:SF3">
    <property type="entry name" value="HIGH-AFFINITY ZINC UPTAKE SYSTEM PROTEIN ZNUA"/>
    <property type="match status" value="1"/>
</dbReference>
<dbReference type="OrthoDB" id="9810636at2"/>
<accession>A0A4U2ZAZ7</accession>
<proteinExistence type="inferred from homology"/>
<evidence type="ECO:0000256" key="2">
    <source>
        <dbReference type="ARBA" id="ARBA00022448"/>
    </source>
</evidence>
<feature type="chain" id="PRO_5020247392" evidence="5">
    <location>
        <begin position="22"/>
        <end position="303"/>
    </location>
</feature>
<evidence type="ECO:0000313" key="7">
    <source>
        <dbReference type="Proteomes" id="UP000309561"/>
    </source>
</evidence>
<dbReference type="AlphaFoldDB" id="A0A4U2ZAZ7"/>
<dbReference type="GO" id="GO:0007155">
    <property type="term" value="P:cell adhesion"/>
    <property type="evidence" value="ECO:0007669"/>
    <property type="project" value="InterPro"/>
</dbReference>
<dbReference type="Proteomes" id="UP000309561">
    <property type="component" value="Unassembled WGS sequence"/>
</dbReference>
<dbReference type="Pfam" id="PF01297">
    <property type="entry name" value="ZnuA"/>
    <property type="match status" value="1"/>
</dbReference>
<gene>
    <name evidence="6" type="ORF">FCU45_00060</name>
</gene>
<feature type="signal peptide" evidence="5">
    <location>
        <begin position="1"/>
        <end position="21"/>
    </location>
</feature>
<protein>
    <submittedName>
        <fullName evidence="6">Zinc ABC transporter substrate-binding protein</fullName>
    </submittedName>
</protein>
<comment type="similarity">
    <text evidence="1 4">Belongs to the bacterial solute-binding protein 9 family.</text>
</comment>
<dbReference type="InterPro" id="IPR006129">
    <property type="entry name" value="AdhesinB"/>
</dbReference>
<dbReference type="RefSeq" id="WP_137011046.1">
    <property type="nucleotide sequence ID" value="NZ_SZPX01000001.1"/>
</dbReference>
<dbReference type="InterPro" id="IPR006127">
    <property type="entry name" value="ZnuA-like"/>
</dbReference>
<dbReference type="EMBL" id="SZPX01000001">
    <property type="protein sequence ID" value="TKI70822.1"/>
    <property type="molecule type" value="Genomic_DNA"/>
</dbReference>
<dbReference type="InterPro" id="IPR050492">
    <property type="entry name" value="Bact_metal-bind_prot9"/>
</dbReference>
<dbReference type="InterPro" id="IPR006128">
    <property type="entry name" value="Lipoprotein_PsaA-like"/>
</dbReference>
<keyword evidence="7" id="KW-1185">Reference proteome</keyword>
<evidence type="ECO:0000256" key="1">
    <source>
        <dbReference type="ARBA" id="ARBA00011028"/>
    </source>
</evidence>
<dbReference type="SUPFAM" id="SSF53807">
    <property type="entry name" value="Helical backbone' metal receptor"/>
    <property type="match status" value="1"/>
</dbReference>
<dbReference type="GO" id="GO:0046872">
    <property type="term" value="F:metal ion binding"/>
    <property type="evidence" value="ECO:0007669"/>
    <property type="project" value="InterPro"/>
</dbReference>
<evidence type="ECO:0000313" key="6">
    <source>
        <dbReference type="EMBL" id="TKI70822.1"/>
    </source>
</evidence>
<sequence length="303" mass="34713">MNLKNRFFLAVILLVTSISLAAEQKSSEKATVAASTFSLYDIAKNIASDTAETFMILPFGVDAHSYEPTPKDMIKISRSDLVLYSGAGLEPWIEGFEFKNRAVDVSQHVKLMELGKDKHEHHDDHHHDRVDPHYWQDPHNMMLAAERITEELIALFPKNRELYLKNRESYVAMLKNLDEDYKEKLSQCQLDTIIVNHNAFSYLANRYGFHTEALSGLSPEAEPSAKTMIKLIKFIKEHRVETIFFEKFANEKTIKSIAEEAGVSYDVLQPLGNITADEAKEKLGYEDIMRRNLQKISKAMKCR</sequence>
<dbReference type="PRINTS" id="PR00691">
    <property type="entry name" value="ADHESINB"/>
</dbReference>
<name>A0A4U2ZAZ7_9BACT</name>
<dbReference type="PANTHER" id="PTHR42953">
    <property type="entry name" value="HIGH-AFFINITY ZINC UPTAKE SYSTEM PROTEIN ZNUA-RELATED"/>
    <property type="match status" value="1"/>
</dbReference>
<dbReference type="GO" id="GO:0030001">
    <property type="term" value="P:metal ion transport"/>
    <property type="evidence" value="ECO:0007669"/>
    <property type="project" value="InterPro"/>
</dbReference>
<dbReference type="Gene3D" id="3.40.50.1980">
    <property type="entry name" value="Nitrogenase molybdenum iron protein domain"/>
    <property type="match status" value="2"/>
</dbReference>
<reference evidence="6 7" key="1">
    <citation type="submission" date="2019-04" db="EMBL/GenBank/DDBJ databases">
        <title>Sulfurimonas crateris sp. nov. a facultative anaerobic sulfur-oxidizing chemolithautotrophic bacterium isolated from a terrestrial mud vulcano.</title>
        <authorList>
            <person name="Ratnikova N.M."/>
            <person name="Slobodkin A.I."/>
            <person name="Merkel A.Y."/>
            <person name="Novikov A."/>
            <person name="Bonch-Osmolovskaya E.A."/>
            <person name="Slobodkina G.B."/>
        </authorList>
    </citation>
    <scope>NUCLEOTIDE SEQUENCE [LARGE SCALE GENOMIC DNA]</scope>
    <source>
        <strain evidence="6 7">SN118</strain>
    </source>
</reference>
<evidence type="ECO:0000256" key="3">
    <source>
        <dbReference type="ARBA" id="ARBA00022729"/>
    </source>
</evidence>
<keyword evidence="3 5" id="KW-0732">Signal</keyword>
<evidence type="ECO:0000256" key="4">
    <source>
        <dbReference type="RuleBase" id="RU003512"/>
    </source>
</evidence>
<keyword evidence="2 4" id="KW-0813">Transport</keyword>
<comment type="caution">
    <text evidence="6">The sequence shown here is derived from an EMBL/GenBank/DDBJ whole genome shotgun (WGS) entry which is preliminary data.</text>
</comment>